<name>A0A9N8DWC8_9STRA</name>
<feature type="compositionally biased region" description="Low complexity" evidence="7">
    <location>
        <begin position="707"/>
        <end position="728"/>
    </location>
</feature>
<proteinExistence type="inferred from homology"/>
<keyword evidence="3" id="KW-0748">Sporozoite</keyword>
<feature type="region of interest" description="Disordered" evidence="7">
    <location>
        <begin position="161"/>
        <end position="198"/>
    </location>
</feature>
<feature type="compositionally biased region" description="Low complexity" evidence="7">
    <location>
        <begin position="1000"/>
        <end position="1020"/>
    </location>
</feature>
<feature type="chain" id="PRO_5040194316" description="Circumsporozoite protein" evidence="8">
    <location>
        <begin position="27"/>
        <end position="2189"/>
    </location>
</feature>
<feature type="region of interest" description="Disordered" evidence="7">
    <location>
        <begin position="1122"/>
        <end position="1142"/>
    </location>
</feature>
<evidence type="ECO:0000256" key="6">
    <source>
        <dbReference type="ARBA" id="ARBA00045806"/>
    </source>
</evidence>
<feature type="region of interest" description="Disordered" evidence="7">
    <location>
        <begin position="705"/>
        <end position="798"/>
    </location>
</feature>
<feature type="compositionally biased region" description="Low complexity" evidence="7">
    <location>
        <begin position="353"/>
        <end position="374"/>
    </location>
</feature>
<keyword evidence="10" id="KW-1185">Reference proteome</keyword>
<feature type="region of interest" description="Disordered" evidence="7">
    <location>
        <begin position="1330"/>
        <end position="1488"/>
    </location>
</feature>
<evidence type="ECO:0000256" key="5">
    <source>
        <dbReference type="ARBA" id="ARBA00033726"/>
    </source>
</evidence>
<feature type="compositionally biased region" description="Polar residues" evidence="7">
    <location>
        <begin position="1332"/>
        <end position="1372"/>
    </location>
</feature>
<evidence type="ECO:0000256" key="1">
    <source>
        <dbReference type="ARBA" id="ARBA00006241"/>
    </source>
</evidence>
<feature type="signal peptide" evidence="8">
    <location>
        <begin position="1"/>
        <end position="26"/>
    </location>
</feature>
<feature type="compositionally biased region" description="Low complexity" evidence="7">
    <location>
        <begin position="1382"/>
        <end position="1398"/>
    </location>
</feature>
<feature type="compositionally biased region" description="Low complexity" evidence="7">
    <location>
        <begin position="382"/>
        <end position="398"/>
    </location>
</feature>
<evidence type="ECO:0000256" key="4">
    <source>
        <dbReference type="ARBA" id="ARBA00022737"/>
    </source>
</evidence>
<comment type="similarity">
    <text evidence="1">Belongs to the plasmodium circumsporozoite protein family.</text>
</comment>
<dbReference type="PANTHER" id="PTHR44826">
    <property type="entry name" value="SPORE COAT PROTEIN SP85"/>
    <property type="match status" value="1"/>
</dbReference>
<feature type="compositionally biased region" description="Low complexity" evidence="7">
    <location>
        <begin position="1207"/>
        <end position="1220"/>
    </location>
</feature>
<dbReference type="InterPro" id="IPR051860">
    <property type="entry name" value="Plasmodium_CSP_Invasion"/>
</dbReference>
<dbReference type="OrthoDB" id="49436at2759"/>
<dbReference type="PANTHER" id="PTHR44826:SF3">
    <property type="entry name" value="SPORE COAT PROTEIN SP85"/>
    <property type="match status" value="1"/>
</dbReference>
<feature type="compositionally biased region" description="Low complexity" evidence="7">
    <location>
        <begin position="1441"/>
        <end position="1461"/>
    </location>
</feature>
<feature type="region of interest" description="Disordered" evidence="7">
    <location>
        <begin position="106"/>
        <end position="139"/>
    </location>
</feature>
<organism evidence="9 10">
    <name type="scientific">Seminavis robusta</name>
    <dbReference type="NCBI Taxonomy" id="568900"/>
    <lineage>
        <taxon>Eukaryota</taxon>
        <taxon>Sar</taxon>
        <taxon>Stramenopiles</taxon>
        <taxon>Ochrophyta</taxon>
        <taxon>Bacillariophyta</taxon>
        <taxon>Bacillariophyceae</taxon>
        <taxon>Bacillariophycidae</taxon>
        <taxon>Naviculales</taxon>
        <taxon>Naviculaceae</taxon>
        <taxon>Seminavis</taxon>
    </lineage>
</organism>
<feature type="compositionally biased region" description="Pro residues" evidence="7">
    <location>
        <begin position="952"/>
        <end position="964"/>
    </location>
</feature>
<feature type="compositionally biased region" description="Low complexity" evidence="7">
    <location>
        <begin position="161"/>
        <end position="183"/>
    </location>
</feature>
<evidence type="ECO:0000256" key="3">
    <source>
        <dbReference type="ARBA" id="ARBA00022522"/>
    </source>
</evidence>
<comment type="function">
    <text evidence="5">In the vertebrate host, binds to highly sulfated heparan sulfate proteoglycans (HSPGs) on the surface of host hepatocytes and is required for sporozoite invasion of the host hepatocytes.</text>
</comment>
<feature type="region of interest" description="Disordered" evidence="7">
    <location>
        <begin position="1170"/>
        <end position="1241"/>
    </location>
</feature>
<protein>
    <recommendedName>
        <fullName evidence="2">Circumsporozoite protein</fullName>
    </recommendedName>
</protein>
<sequence>MKGNPPGVCFFLVWSAFVFHLPTIVAKPEHKAEHAHPNTRGGNYLKRRHLAREWLAHFGDDDISTGNDNGLDDDDEPVIFEAEEFPDEDSSEDPFPLFEVAPSASLEDPSLEDPFPEMSPSTDEFPAEMPSDEGLPPNFPAEMPSGDEIMTAVPSQLMSPVPTEVAPAPTVGAPAPTVAQDPTSPTPPSAALPTEAPISGPDAPIPPIRPRSCPPQYGCSAINGKPGSQVCYALTQTRTLNACAPEGLVESALEPPTSFCGFCADATPAPTTLEEICNPIISCGPVSILMCIESANITTAGCIRRDKVPLVIDNNAGYCGLCMNVRPPTTVAPAAPIAPSAPGLPSVTPPSPTTSSAPAPTPAQPVVGPLQPTTEPVPGPTGPTTTASPATPLPSLAPISTTVQPTVDPLDVCDPRIECQTLLFASVGNVVCLNVNGTRFSACVGPIFIDAALKIGECGECPTESPSTSPTQEATTVLPTMAPTTLESICDPLIYCRDDLEHVSFCLTDLDLGGFHGDRTICLPIRLLDEALPYGYCGECPDLPTIFPTTDPLENCAPAIECTGIFNLTGIEFCLENPTSGKRATVCCPTRLVQAALAHGRCGVCSPTAAPSVEPTGSPISACPDPIPCECPKPPPPTASPTGPLDGCPVVPPSCAISVGNEMIEGVTFCIVLESGTQVELCVFEEQVQDLLDRGYCGPCVTPPSASPTNLPASSPSALPSPEAAVSPTPTDEPTPRGTSSAPLPSTGPGPTTRPPTLVPTTRPPTPVPTARPTALPTRAPARTIPTNDPSIAPTDDPLSECDPVIPCNDGEGAVFCLTAGNDVEVCMPIDDLQGALDEEAGECGPCPTDMPSLAPTFAPTSSPSSKPSMVPTVDPLGGCPEDPPECSIDPDDAKNRVLFCIVLGGQQQEVCVLVEYIQPLVDQEAGFCGPCPPTSMPSNTPSTPPQILPPIGPSPPITIPPALAPATAPTRSPVLGPSAAPIGGPGQSPSMTPVDAPGATPSLAPVVAAPSGSPALAPTDGPALTPSLAPAVSPTGGPGSAPSLAPMVALPTAGPAFAPSTAPAADPTVTPGPSPSLAPVVAIPSVRPVLAPAGAPAIVTPEASPAVAPVVPPSGNPALGPSVAPVGGPGQPPSMAPVDAPGATPSFAPAVLPTDSFPSLAPVGKVPTVSPVSTPTSGPGSFPSLSPAVTPSVGPGSGPSLAPVVSPTAGPGSTPSSAPVVEAPSGSPALAPTASPVVATPTVSPDPTIVVPTQSPSLSPAIAPMGVPTSVPSLVPTAGELPPECDPVIPCDDIENGVLVCLFQPVELCLPKSLVQAALDAGGDCGPCPTTEPSSGPTGMPTNVPSTNPTKGLTANPTTSPTLQQTGSPNIEPSMAPTVDPLTGSPTGTPSSMPSPSNQILPPFAPFVRPPRPPALDPSAAPIGGPGQSPSMAPVDAPGATPSLAPVVAAPSGSPALAPTDGPALTPSLAPAVSPTGGPGSAPSLAPVVALPTAGPAFAPSTAPAADPTVTPGPSPSLAPVVAIPSVRPVLAPAGAPAIVTPEASPAVAPVVPPSGNPALGPSVAPVGGPGQPPSMAPVDAPGVTPSLAPVIAPTAAPTSTPSLVPTVNPIPPECNPVIPCDDDRAIFCLDIGNLNVELCVLISNLNNLLDINAGNCGPCVSSPTTAPVTTAGPTMPSASPVVSTGLPTATFAPTVSPVATSSPIDGPTQDPASLPTGVPTSVVPSISPVATASPTAGVDTPTGDPASLPTKEPTAGGPTFSPVATASPTAGGTIDRPTEDPASLPTKEPTAGGPTFSPVATASPTAGGTPPEISPTVSPTGEGLSPTTSPTGALECDPVIPCDDDKILFCLQPEGGSGNAEICLPIEDVQEALENGFCGPCPTEAPTKTPTTVPTIPEDCPEDCDCIECTDATYNPDGTKTICVTQTCKDESISWMCCIDVSPSGQCNVDDCRGGEGPDGPKCEEVTEFCMTLDENATSVTIQAHDGQFGGNEDKDPSCGGGGSGSRCPGVTGICSTEVDLSQCPGTRPPTSPPPTTLPPTSEIPSSVPSSRPTIDPLKDCVPIIECTPDDPSYEEGVIMCLESFEGTVCVPDDFVQDALEQGFCGEVCYLFPVALLLGFVQTIPMCFSIIHGALPYYTVVPSIHTANWHPFFIANRSTFFKSTDKCAFFRTIRDTNIDTYYNAAKQ</sequence>
<accession>A0A9N8DWC8</accession>
<feature type="compositionally biased region" description="Low complexity" evidence="7">
    <location>
        <begin position="1170"/>
        <end position="1188"/>
    </location>
</feature>
<keyword evidence="8" id="KW-0732">Signal</keyword>
<dbReference type="Proteomes" id="UP001153069">
    <property type="component" value="Unassembled WGS sequence"/>
</dbReference>
<feature type="region of interest" description="Disordered" evidence="7">
    <location>
        <begin position="2025"/>
        <end position="2055"/>
    </location>
</feature>
<evidence type="ECO:0000256" key="7">
    <source>
        <dbReference type="SAM" id="MobiDB-lite"/>
    </source>
</evidence>
<keyword evidence="4" id="KW-0677">Repeat</keyword>
<feature type="region of interest" description="Disordered" evidence="7">
    <location>
        <begin position="342"/>
        <end position="400"/>
    </location>
</feature>
<dbReference type="EMBL" id="CAICTM010000401">
    <property type="protein sequence ID" value="CAB9509709.1"/>
    <property type="molecule type" value="Genomic_DNA"/>
</dbReference>
<evidence type="ECO:0000256" key="8">
    <source>
        <dbReference type="SAM" id="SignalP"/>
    </source>
</evidence>
<feature type="compositionally biased region" description="Low complexity" evidence="7">
    <location>
        <begin position="1717"/>
        <end position="1738"/>
    </location>
</feature>
<feature type="compositionally biased region" description="Pro residues" evidence="7">
    <location>
        <begin position="1404"/>
        <end position="1417"/>
    </location>
</feature>
<evidence type="ECO:0000313" key="9">
    <source>
        <dbReference type="EMBL" id="CAB9509709.1"/>
    </source>
</evidence>
<feature type="region of interest" description="Disordered" evidence="7">
    <location>
        <begin position="952"/>
        <end position="1048"/>
    </location>
</feature>
<evidence type="ECO:0000313" key="10">
    <source>
        <dbReference type="Proteomes" id="UP001153069"/>
    </source>
</evidence>
<comment type="function">
    <text evidence="6">Essential sporozoite protein. In the mosquito vector, required for sporozoite development in the oocyst, migration through the vector hemolymph and entry into the vector salivary glands. In the vertebrate host, required for sporozoite migration through the host dermis and infection of host hepatocytes. Binds to highly sulfated heparan sulfate proteoglycans (HSPGs) on the surface of host hepatocytes.</text>
</comment>
<feature type="compositionally biased region" description="Pro residues" evidence="7">
    <location>
        <begin position="746"/>
        <end position="770"/>
    </location>
</feature>
<feature type="compositionally biased region" description="Low complexity" evidence="7">
    <location>
        <begin position="965"/>
        <end position="974"/>
    </location>
</feature>
<feature type="compositionally biased region" description="Pro residues" evidence="7">
    <location>
        <begin position="2029"/>
        <end position="2040"/>
    </location>
</feature>
<gene>
    <name evidence="9" type="ORF">SEMRO_402_G135380.1</name>
</gene>
<comment type="caution">
    <text evidence="9">The sequence shown here is derived from an EMBL/GenBank/DDBJ whole genome shotgun (WGS) entry which is preliminary data.</text>
</comment>
<feature type="compositionally biased region" description="Low complexity" evidence="7">
    <location>
        <begin position="771"/>
        <end position="787"/>
    </location>
</feature>
<feature type="compositionally biased region" description="Polar residues" evidence="7">
    <location>
        <begin position="1817"/>
        <end position="1833"/>
    </location>
</feature>
<evidence type="ECO:0000256" key="2">
    <source>
        <dbReference type="ARBA" id="ARBA00021911"/>
    </source>
</evidence>
<feature type="region of interest" description="Disordered" evidence="7">
    <location>
        <begin position="1699"/>
        <end position="1838"/>
    </location>
</feature>
<reference evidence="9" key="1">
    <citation type="submission" date="2020-06" db="EMBL/GenBank/DDBJ databases">
        <authorList>
            <consortium name="Plant Systems Biology data submission"/>
        </authorList>
    </citation>
    <scope>NUCLEOTIDE SEQUENCE</scope>
    <source>
        <strain evidence="9">D6</strain>
    </source>
</reference>